<evidence type="ECO:0000313" key="2">
    <source>
        <dbReference type="Proteomes" id="UP000821837"/>
    </source>
</evidence>
<evidence type="ECO:0008006" key="3">
    <source>
        <dbReference type="Google" id="ProtNLM"/>
    </source>
</evidence>
<evidence type="ECO:0000313" key="1">
    <source>
        <dbReference type="EMBL" id="KAH7938891.1"/>
    </source>
</evidence>
<accession>A0A9D4PDC6</accession>
<sequence length="283" mass="31564">MSSDEEDMLGLLTVASLLAHHEGLEAQENRRRQRRWWVRPALQQRAAMGHADVLLQHLRSRDIEYYRDYLRMSPSCFDTLLEMLGPRIKKSDTNYRKAILAEHRLALAVRQGFLAAGETLRSSSFNFLSVRSTACVIVSEVCQAIWDILGPIYVALPSTQNEWSKVARDFQEKWDMPHCLGAIDGKHVNVECPANSGSRDRNYKGSFSKSVMAISDANYSVAPTAELSEIAERGSADLALFGVISRLKITQSWSESCRHLLCVRADAAGKPSDTASAPNFAGF</sequence>
<keyword evidence="2" id="KW-1185">Reference proteome</keyword>
<name>A0A9D4PDC6_RHISA</name>
<comment type="caution">
    <text evidence="1">The sequence shown here is derived from an EMBL/GenBank/DDBJ whole genome shotgun (WGS) entry which is preliminary data.</text>
</comment>
<dbReference type="VEuPathDB" id="VectorBase:RSAN_032922"/>
<reference evidence="1" key="1">
    <citation type="journal article" date="2020" name="Cell">
        <title>Large-Scale Comparative Analyses of Tick Genomes Elucidate Their Genetic Diversity and Vector Capacities.</title>
        <authorList>
            <consortium name="Tick Genome and Microbiome Consortium (TIGMIC)"/>
            <person name="Jia N."/>
            <person name="Wang J."/>
            <person name="Shi W."/>
            <person name="Du L."/>
            <person name="Sun Y."/>
            <person name="Zhan W."/>
            <person name="Jiang J.F."/>
            <person name="Wang Q."/>
            <person name="Zhang B."/>
            <person name="Ji P."/>
            <person name="Bell-Sakyi L."/>
            <person name="Cui X.M."/>
            <person name="Yuan T.T."/>
            <person name="Jiang B.G."/>
            <person name="Yang W.F."/>
            <person name="Lam T.T."/>
            <person name="Chang Q.C."/>
            <person name="Ding S.J."/>
            <person name="Wang X.J."/>
            <person name="Zhu J.G."/>
            <person name="Ruan X.D."/>
            <person name="Zhao L."/>
            <person name="Wei J.T."/>
            <person name="Ye R.Z."/>
            <person name="Que T.C."/>
            <person name="Du C.H."/>
            <person name="Zhou Y.H."/>
            <person name="Cheng J.X."/>
            <person name="Dai P.F."/>
            <person name="Guo W.B."/>
            <person name="Han X.H."/>
            <person name="Huang E.J."/>
            <person name="Li L.F."/>
            <person name="Wei W."/>
            <person name="Gao Y.C."/>
            <person name="Liu J.Z."/>
            <person name="Shao H.Z."/>
            <person name="Wang X."/>
            <person name="Wang C.C."/>
            <person name="Yang T.C."/>
            <person name="Huo Q.B."/>
            <person name="Li W."/>
            <person name="Chen H.Y."/>
            <person name="Chen S.E."/>
            <person name="Zhou L.G."/>
            <person name="Ni X.B."/>
            <person name="Tian J.H."/>
            <person name="Sheng Y."/>
            <person name="Liu T."/>
            <person name="Pan Y.S."/>
            <person name="Xia L.Y."/>
            <person name="Li J."/>
            <person name="Zhao F."/>
            <person name="Cao W.C."/>
        </authorList>
    </citation>
    <scope>NUCLEOTIDE SEQUENCE</scope>
    <source>
        <strain evidence="1">Rsan-2018</strain>
    </source>
</reference>
<proteinExistence type="predicted"/>
<protein>
    <recommendedName>
        <fullName evidence="3">DDE Tnp4 domain-containing protein</fullName>
    </recommendedName>
</protein>
<dbReference type="EMBL" id="JABSTV010001254">
    <property type="protein sequence ID" value="KAH7938891.1"/>
    <property type="molecule type" value="Genomic_DNA"/>
</dbReference>
<gene>
    <name evidence="1" type="ORF">HPB52_002130</name>
</gene>
<dbReference type="PANTHER" id="PTHR22930">
    <property type="match status" value="1"/>
</dbReference>
<organism evidence="1 2">
    <name type="scientific">Rhipicephalus sanguineus</name>
    <name type="common">Brown dog tick</name>
    <name type="synonym">Ixodes sanguineus</name>
    <dbReference type="NCBI Taxonomy" id="34632"/>
    <lineage>
        <taxon>Eukaryota</taxon>
        <taxon>Metazoa</taxon>
        <taxon>Ecdysozoa</taxon>
        <taxon>Arthropoda</taxon>
        <taxon>Chelicerata</taxon>
        <taxon>Arachnida</taxon>
        <taxon>Acari</taxon>
        <taxon>Parasitiformes</taxon>
        <taxon>Ixodida</taxon>
        <taxon>Ixodoidea</taxon>
        <taxon>Ixodidae</taxon>
        <taxon>Rhipicephalinae</taxon>
        <taxon>Rhipicephalus</taxon>
        <taxon>Rhipicephalus</taxon>
    </lineage>
</organism>
<dbReference type="AlphaFoldDB" id="A0A9D4PDC6"/>
<dbReference type="InterPro" id="IPR045249">
    <property type="entry name" value="HARBI1-like"/>
</dbReference>
<dbReference type="Proteomes" id="UP000821837">
    <property type="component" value="Chromosome 8"/>
</dbReference>
<dbReference type="PANTHER" id="PTHR22930:SF269">
    <property type="entry name" value="NUCLEASE HARBI1-LIKE PROTEIN"/>
    <property type="match status" value="1"/>
</dbReference>
<reference evidence="1" key="2">
    <citation type="submission" date="2021-09" db="EMBL/GenBank/DDBJ databases">
        <authorList>
            <person name="Jia N."/>
            <person name="Wang J."/>
            <person name="Shi W."/>
            <person name="Du L."/>
            <person name="Sun Y."/>
            <person name="Zhan W."/>
            <person name="Jiang J."/>
            <person name="Wang Q."/>
            <person name="Zhang B."/>
            <person name="Ji P."/>
            <person name="Sakyi L.B."/>
            <person name="Cui X."/>
            <person name="Yuan T."/>
            <person name="Jiang B."/>
            <person name="Yang W."/>
            <person name="Lam T.T.-Y."/>
            <person name="Chang Q."/>
            <person name="Ding S."/>
            <person name="Wang X."/>
            <person name="Zhu J."/>
            <person name="Ruan X."/>
            <person name="Zhao L."/>
            <person name="Wei J."/>
            <person name="Que T."/>
            <person name="Du C."/>
            <person name="Cheng J."/>
            <person name="Dai P."/>
            <person name="Han X."/>
            <person name="Huang E."/>
            <person name="Gao Y."/>
            <person name="Liu J."/>
            <person name="Shao H."/>
            <person name="Ye R."/>
            <person name="Li L."/>
            <person name="Wei W."/>
            <person name="Wang X."/>
            <person name="Wang C."/>
            <person name="Huo Q."/>
            <person name="Li W."/>
            <person name="Guo W."/>
            <person name="Chen H."/>
            <person name="Chen S."/>
            <person name="Zhou L."/>
            <person name="Zhou L."/>
            <person name="Ni X."/>
            <person name="Tian J."/>
            <person name="Zhou Y."/>
            <person name="Sheng Y."/>
            <person name="Liu T."/>
            <person name="Pan Y."/>
            <person name="Xia L."/>
            <person name="Li J."/>
            <person name="Zhao F."/>
            <person name="Cao W."/>
        </authorList>
    </citation>
    <scope>NUCLEOTIDE SEQUENCE</scope>
    <source>
        <strain evidence="1">Rsan-2018</strain>
        <tissue evidence="1">Larvae</tissue>
    </source>
</reference>